<keyword evidence="1" id="KW-0378">Hydrolase</keyword>
<dbReference type="Gene3D" id="2.30.40.10">
    <property type="entry name" value="Urease, subunit C, domain 1"/>
    <property type="match status" value="1"/>
</dbReference>
<name>A0A6J7CA31_9ZZZZ</name>
<accession>A0A6J7CA31</accession>
<evidence type="ECO:0000259" key="2">
    <source>
        <dbReference type="Pfam" id="PF01979"/>
    </source>
</evidence>
<feature type="domain" description="Amidohydrolase-related" evidence="2">
    <location>
        <begin position="20"/>
        <end position="252"/>
    </location>
</feature>
<dbReference type="PANTHER" id="PTHR43794:SF11">
    <property type="entry name" value="AMIDOHYDROLASE-RELATED DOMAIN-CONTAINING PROTEIN"/>
    <property type="match status" value="1"/>
</dbReference>
<dbReference type="InterPro" id="IPR050287">
    <property type="entry name" value="MTA/SAH_deaminase"/>
</dbReference>
<dbReference type="AlphaFoldDB" id="A0A6J7CA31"/>
<reference evidence="3" key="1">
    <citation type="submission" date="2020-05" db="EMBL/GenBank/DDBJ databases">
        <authorList>
            <person name="Chiriac C."/>
            <person name="Salcher M."/>
            <person name="Ghai R."/>
            <person name="Kavagutti S V."/>
        </authorList>
    </citation>
    <scope>NUCLEOTIDE SEQUENCE</scope>
</reference>
<evidence type="ECO:0000256" key="1">
    <source>
        <dbReference type="ARBA" id="ARBA00022801"/>
    </source>
</evidence>
<dbReference type="InterPro" id="IPR006680">
    <property type="entry name" value="Amidohydro-rel"/>
</dbReference>
<dbReference type="PANTHER" id="PTHR43794">
    <property type="entry name" value="AMINOHYDROLASE SSNA-RELATED"/>
    <property type="match status" value="1"/>
</dbReference>
<dbReference type="GO" id="GO:0016810">
    <property type="term" value="F:hydrolase activity, acting on carbon-nitrogen (but not peptide) bonds"/>
    <property type="evidence" value="ECO:0007669"/>
    <property type="project" value="InterPro"/>
</dbReference>
<dbReference type="InterPro" id="IPR011059">
    <property type="entry name" value="Metal-dep_hydrolase_composite"/>
</dbReference>
<proteinExistence type="predicted"/>
<dbReference type="Gene3D" id="3.20.20.140">
    <property type="entry name" value="Metal-dependent hydrolases"/>
    <property type="match status" value="1"/>
</dbReference>
<dbReference type="SUPFAM" id="SSF51338">
    <property type="entry name" value="Composite domain of metallo-dependent hydrolases"/>
    <property type="match status" value="1"/>
</dbReference>
<protein>
    <submittedName>
        <fullName evidence="3">Unannotated protein</fullName>
    </submittedName>
</protein>
<dbReference type="EMBL" id="CAFBIY010000297">
    <property type="protein sequence ID" value="CAB4853628.1"/>
    <property type="molecule type" value="Genomic_DNA"/>
</dbReference>
<dbReference type="Pfam" id="PF01979">
    <property type="entry name" value="Amidohydro_1"/>
    <property type="match status" value="1"/>
</dbReference>
<evidence type="ECO:0000313" key="3">
    <source>
        <dbReference type="EMBL" id="CAB4853628.1"/>
    </source>
</evidence>
<sequence length="277" mass="28821">MQQRFSDGSAEAWAVRTQDALERFTTPISRVGAAIHSVRAVDSPSMRTVAEWAAERALPLHAHVSEQKSENEECIAKLGLTPVGLLAEQGVLGLSFTAVHATHLSGVDIDLLGVNGSTICMCPTTERDLADGIGPAAGLVLAGARLALGSDSHAVIDLFEEARAVELDERLATNVRGQHTASSLLRAATAEGQSSLGWHEMVGIAVGAPADLVTVSLDGVRTAGTTVDHALEAAVFAAGATDVRQVMVGGRVIVRDGRHLGFDVTAELAEVLAGPRT</sequence>
<organism evidence="3">
    <name type="scientific">freshwater metagenome</name>
    <dbReference type="NCBI Taxonomy" id="449393"/>
    <lineage>
        <taxon>unclassified sequences</taxon>
        <taxon>metagenomes</taxon>
        <taxon>ecological metagenomes</taxon>
    </lineage>
</organism>
<gene>
    <name evidence="3" type="ORF">UFOPK3267_03163</name>
</gene>
<dbReference type="SUPFAM" id="SSF51556">
    <property type="entry name" value="Metallo-dependent hydrolases"/>
    <property type="match status" value="1"/>
</dbReference>
<dbReference type="InterPro" id="IPR032466">
    <property type="entry name" value="Metal_Hydrolase"/>
</dbReference>